<accession>A0A6J1DPM2</accession>
<gene>
    <name evidence="3" type="primary">LOC111022366</name>
</gene>
<dbReference type="Proteomes" id="UP000504603">
    <property type="component" value="Unplaced"/>
</dbReference>
<dbReference type="GeneID" id="111022366"/>
<dbReference type="KEGG" id="mcha:111022366"/>
<sequence length="214" mass="23762">MRNLERQVGQLANDLKARPQGSIPGHTEVPKRYGKEQCKAVTLRSGLSYEGPKMLVEVKKPSTSIQNAPSEAKKEKTTSGEGEASGSSPQKKSSFAPIPPFPQRLAMKNQETQFRKFLDILKQLHINIPLVDALEQMLNYAMFQNDIVSRKKKLGELEMIAMTKCSSEAVELGIGEARPTTVTLQLADRPIKKPEGKMEDVLVQILTKYKKAIG</sequence>
<feature type="compositionally biased region" description="Low complexity" evidence="1">
    <location>
        <begin position="79"/>
        <end position="88"/>
    </location>
</feature>
<feature type="region of interest" description="Disordered" evidence="1">
    <location>
        <begin position="58"/>
        <end position="102"/>
    </location>
</feature>
<name>A0A6J1DPM2_MOMCH</name>
<organism evidence="2 3">
    <name type="scientific">Momordica charantia</name>
    <name type="common">Bitter gourd</name>
    <name type="synonym">Balsam pear</name>
    <dbReference type="NCBI Taxonomy" id="3673"/>
    <lineage>
        <taxon>Eukaryota</taxon>
        <taxon>Viridiplantae</taxon>
        <taxon>Streptophyta</taxon>
        <taxon>Embryophyta</taxon>
        <taxon>Tracheophyta</taxon>
        <taxon>Spermatophyta</taxon>
        <taxon>Magnoliopsida</taxon>
        <taxon>eudicotyledons</taxon>
        <taxon>Gunneridae</taxon>
        <taxon>Pentapetalae</taxon>
        <taxon>rosids</taxon>
        <taxon>fabids</taxon>
        <taxon>Cucurbitales</taxon>
        <taxon>Cucurbitaceae</taxon>
        <taxon>Momordiceae</taxon>
        <taxon>Momordica</taxon>
    </lineage>
</organism>
<reference evidence="3" key="1">
    <citation type="submission" date="2025-08" db="UniProtKB">
        <authorList>
            <consortium name="RefSeq"/>
        </authorList>
    </citation>
    <scope>IDENTIFICATION</scope>
    <source>
        <strain evidence="3">OHB3-1</strain>
    </source>
</reference>
<evidence type="ECO:0000313" key="2">
    <source>
        <dbReference type="Proteomes" id="UP000504603"/>
    </source>
</evidence>
<dbReference type="AlphaFoldDB" id="A0A6J1DPM2"/>
<dbReference type="RefSeq" id="XP_022155224.1">
    <property type="nucleotide sequence ID" value="XM_022299532.1"/>
</dbReference>
<protein>
    <submittedName>
        <fullName evidence="3">Uncharacterized protein LOC111022366</fullName>
    </submittedName>
</protein>
<dbReference type="PANTHER" id="PTHR33067:SF9">
    <property type="entry name" value="RNA-DIRECTED DNA POLYMERASE"/>
    <property type="match status" value="1"/>
</dbReference>
<dbReference type="PANTHER" id="PTHR33067">
    <property type="entry name" value="RNA-DIRECTED DNA POLYMERASE-RELATED"/>
    <property type="match status" value="1"/>
</dbReference>
<keyword evidence="2" id="KW-1185">Reference proteome</keyword>
<evidence type="ECO:0000313" key="3">
    <source>
        <dbReference type="RefSeq" id="XP_022155224.1"/>
    </source>
</evidence>
<dbReference type="OrthoDB" id="1937287at2759"/>
<evidence type="ECO:0000256" key="1">
    <source>
        <dbReference type="SAM" id="MobiDB-lite"/>
    </source>
</evidence>
<proteinExistence type="predicted"/>
<feature type="region of interest" description="Disordered" evidence="1">
    <location>
        <begin position="1"/>
        <end position="35"/>
    </location>
</feature>